<protein>
    <recommendedName>
        <fullName evidence="2">Isopenicillin N synthase-like Fe(2+) 2OG dioxygenase domain-containing protein</fullName>
    </recommendedName>
</protein>
<dbReference type="InterPro" id="IPR027443">
    <property type="entry name" value="IPNS-like_sf"/>
</dbReference>
<reference evidence="1" key="1">
    <citation type="submission" date="2019-03" db="EMBL/GenBank/DDBJ databases">
        <authorList>
            <person name="Mank J."/>
            <person name="Almeida P."/>
        </authorList>
    </citation>
    <scope>NUCLEOTIDE SEQUENCE</scope>
    <source>
        <strain evidence="1">78183</strain>
    </source>
</reference>
<dbReference type="AlphaFoldDB" id="A0A6N2N873"/>
<evidence type="ECO:0000313" key="1">
    <source>
        <dbReference type="EMBL" id="VFU60808.1"/>
    </source>
</evidence>
<evidence type="ECO:0008006" key="2">
    <source>
        <dbReference type="Google" id="ProtNLM"/>
    </source>
</evidence>
<gene>
    <name evidence="1" type="ORF">SVIM_LOCUS451743</name>
</gene>
<sequence>MALISNDKFISVEHRVLANRAGPRVSVASFFSTNLAPNSRLYGPIKELLSEESLPKYRETTVRDYVAYFNHKGLDGTSALLHFKLDIMIDYSNKELNFLNTFAQLLIHDSQHLLLFKPFSSFINCKIS</sequence>
<dbReference type="SUPFAM" id="SSF51197">
    <property type="entry name" value="Clavaminate synthase-like"/>
    <property type="match status" value="1"/>
</dbReference>
<name>A0A6N2N873_SALVM</name>
<accession>A0A6N2N873</accession>
<dbReference type="Gene3D" id="2.60.120.330">
    <property type="entry name" value="B-lactam Antibiotic, Isopenicillin N Synthase, Chain"/>
    <property type="match status" value="1"/>
</dbReference>
<proteinExistence type="predicted"/>
<dbReference type="EMBL" id="CAADRP010002074">
    <property type="protein sequence ID" value="VFU60808.1"/>
    <property type="molecule type" value="Genomic_DNA"/>
</dbReference>
<organism evidence="1">
    <name type="scientific">Salix viminalis</name>
    <name type="common">Common osier</name>
    <name type="synonym">Basket willow</name>
    <dbReference type="NCBI Taxonomy" id="40686"/>
    <lineage>
        <taxon>Eukaryota</taxon>
        <taxon>Viridiplantae</taxon>
        <taxon>Streptophyta</taxon>
        <taxon>Embryophyta</taxon>
        <taxon>Tracheophyta</taxon>
        <taxon>Spermatophyta</taxon>
        <taxon>Magnoliopsida</taxon>
        <taxon>eudicotyledons</taxon>
        <taxon>Gunneridae</taxon>
        <taxon>Pentapetalae</taxon>
        <taxon>rosids</taxon>
        <taxon>fabids</taxon>
        <taxon>Malpighiales</taxon>
        <taxon>Salicaceae</taxon>
        <taxon>Saliceae</taxon>
        <taxon>Salix</taxon>
    </lineage>
</organism>